<dbReference type="InterPro" id="IPR029063">
    <property type="entry name" value="SAM-dependent_MTases_sf"/>
</dbReference>
<sequence length="243" mass="26504">MSDHAPSNYETRIADSYDTWFRGQPTQATVDRLAELAGDGPLLELGVGTGRVAIPLAHRGLPVHGVDASESMVARLRDKPGGDEVAVTIGDFSEVPVSGSFSVIYAATATFFELPSQEQQVSCFANVARHLTPGGFFVLDGLLPDAHVDSSGQGMRTMQDAEQLVMNTRTFDRATQRLQSRYVIVSPAGIEFMQTAFRYAWPGELDLMARMVGLELHERYGSWSGAPFNRASTMHVSVYRSAT</sequence>
<dbReference type="PANTHER" id="PTHR43591:SF24">
    <property type="entry name" value="2-METHOXY-6-POLYPRENYL-1,4-BENZOQUINOL METHYLASE, MITOCHONDRIAL"/>
    <property type="match status" value="1"/>
</dbReference>
<keyword evidence="2" id="KW-0489">Methyltransferase</keyword>
<dbReference type="Proteomes" id="UP001500979">
    <property type="component" value="Unassembled WGS sequence"/>
</dbReference>
<dbReference type="CDD" id="cd02440">
    <property type="entry name" value="AdoMet_MTases"/>
    <property type="match status" value="1"/>
</dbReference>
<keyword evidence="2" id="KW-0808">Transferase</keyword>
<reference evidence="2 3" key="1">
    <citation type="journal article" date="2019" name="Int. J. Syst. Evol. Microbiol.">
        <title>The Global Catalogue of Microorganisms (GCM) 10K type strain sequencing project: providing services to taxonomists for standard genome sequencing and annotation.</title>
        <authorList>
            <consortium name="The Broad Institute Genomics Platform"/>
            <consortium name="The Broad Institute Genome Sequencing Center for Infectious Disease"/>
            <person name="Wu L."/>
            <person name="Ma J."/>
        </authorList>
    </citation>
    <scope>NUCLEOTIDE SEQUENCE [LARGE SCALE GENOMIC DNA]</scope>
    <source>
        <strain evidence="2 3">JCM 9383</strain>
    </source>
</reference>
<proteinExistence type="predicted"/>
<dbReference type="GO" id="GO:0008168">
    <property type="term" value="F:methyltransferase activity"/>
    <property type="evidence" value="ECO:0007669"/>
    <property type="project" value="UniProtKB-KW"/>
</dbReference>
<organism evidence="2 3">
    <name type="scientific">Saccharopolyspora taberi</name>
    <dbReference type="NCBI Taxonomy" id="60895"/>
    <lineage>
        <taxon>Bacteria</taxon>
        <taxon>Bacillati</taxon>
        <taxon>Actinomycetota</taxon>
        <taxon>Actinomycetes</taxon>
        <taxon>Pseudonocardiales</taxon>
        <taxon>Pseudonocardiaceae</taxon>
        <taxon>Saccharopolyspora</taxon>
    </lineage>
</organism>
<dbReference type="InterPro" id="IPR041698">
    <property type="entry name" value="Methyltransf_25"/>
</dbReference>
<dbReference type="SUPFAM" id="SSF53335">
    <property type="entry name" value="S-adenosyl-L-methionine-dependent methyltransferases"/>
    <property type="match status" value="1"/>
</dbReference>
<evidence type="ECO:0000313" key="3">
    <source>
        <dbReference type="Proteomes" id="UP001500979"/>
    </source>
</evidence>
<evidence type="ECO:0000259" key="1">
    <source>
        <dbReference type="Pfam" id="PF13649"/>
    </source>
</evidence>
<dbReference type="Gene3D" id="3.40.50.150">
    <property type="entry name" value="Vaccinia Virus protein VP39"/>
    <property type="match status" value="1"/>
</dbReference>
<gene>
    <name evidence="2" type="ORF">GCM10010470_36470</name>
</gene>
<dbReference type="PANTHER" id="PTHR43591">
    <property type="entry name" value="METHYLTRANSFERASE"/>
    <property type="match status" value="1"/>
</dbReference>
<name>A0ABN3VFU3_9PSEU</name>
<comment type="caution">
    <text evidence="2">The sequence shown here is derived from an EMBL/GenBank/DDBJ whole genome shotgun (WGS) entry which is preliminary data.</text>
</comment>
<protein>
    <submittedName>
        <fullName evidence="2">Class I SAM-dependent methyltransferase</fullName>
    </submittedName>
</protein>
<evidence type="ECO:0000313" key="2">
    <source>
        <dbReference type="EMBL" id="GAA2797993.1"/>
    </source>
</evidence>
<dbReference type="Pfam" id="PF13649">
    <property type="entry name" value="Methyltransf_25"/>
    <property type="match status" value="1"/>
</dbReference>
<dbReference type="GO" id="GO:0032259">
    <property type="term" value="P:methylation"/>
    <property type="evidence" value="ECO:0007669"/>
    <property type="project" value="UniProtKB-KW"/>
</dbReference>
<feature type="domain" description="Methyltransferase" evidence="1">
    <location>
        <begin position="43"/>
        <end position="135"/>
    </location>
</feature>
<dbReference type="RefSeq" id="WP_344681186.1">
    <property type="nucleotide sequence ID" value="NZ_BAAAUX010000014.1"/>
</dbReference>
<accession>A0ABN3VFU3</accession>
<dbReference type="EMBL" id="BAAAUX010000014">
    <property type="protein sequence ID" value="GAA2797993.1"/>
    <property type="molecule type" value="Genomic_DNA"/>
</dbReference>
<keyword evidence="3" id="KW-1185">Reference proteome</keyword>